<dbReference type="AlphaFoldDB" id="A0A2P6VFK3"/>
<dbReference type="Proteomes" id="UP000239649">
    <property type="component" value="Unassembled WGS sequence"/>
</dbReference>
<dbReference type="EMBL" id="LHPF02000009">
    <property type="protein sequence ID" value="PSC72875.1"/>
    <property type="molecule type" value="Genomic_DNA"/>
</dbReference>
<evidence type="ECO:0000313" key="1">
    <source>
        <dbReference type="EMBL" id="PSC72875.1"/>
    </source>
</evidence>
<keyword evidence="2" id="KW-1185">Reference proteome</keyword>
<protein>
    <submittedName>
        <fullName evidence="1">Uncharacterized protein</fullName>
    </submittedName>
</protein>
<comment type="caution">
    <text evidence="1">The sequence shown here is derived from an EMBL/GenBank/DDBJ whole genome shotgun (WGS) entry which is preliminary data.</text>
</comment>
<reference evidence="1 2" key="1">
    <citation type="journal article" date="2018" name="Plant J.">
        <title>Genome sequences of Chlorella sorokiniana UTEX 1602 and Micractinium conductrix SAG 241.80: implications to maltose excretion by a green alga.</title>
        <authorList>
            <person name="Arriola M.B."/>
            <person name="Velmurugan N."/>
            <person name="Zhang Y."/>
            <person name="Plunkett M.H."/>
            <person name="Hondzo H."/>
            <person name="Barney B.M."/>
        </authorList>
    </citation>
    <scope>NUCLEOTIDE SEQUENCE [LARGE SCALE GENOMIC DNA]</scope>
    <source>
        <strain evidence="1 2">SAG 241.80</strain>
    </source>
</reference>
<gene>
    <name evidence="1" type="ORF">C2E20_3938</name>
</gene>
<name>A0A2P6VFK3_9CHLO</name>
<sequence length="94" mass="9898">MQAAALQQAQVVAQQPTVPPSQAGITRCNLWHLLLTRSQLEQLAPLLHALAAHVGTPLATTVLEGCFVRLPSEPAPTGHALCRIVAVRLPPAGI</sequence>
<evidence type="ECO:0000313" key="2">
    <source>
        <dbReference type="Proteomes" id="UP000239649"/>
    </source>
</evidence>
<organism evidence="1 2">
    <name type="scientific">Micractinium conductrix</name>
    <dbReference type="NCBI Taxonomy" id="554055"/>
    <lineage>
        <taxon>Eukaryota</taxon>
        <taxon>Viridiplantae</taxon>
        <taxon>Chlorophyta</taxon>
        <taxon>core chlorophytes</taxon>
        <taxon>Trebouxiophyceae</taxon>
        <taxon>Chlorellales</taxon>
        <taxon>Chlorellaceae</taxon>
        <taxon>Chlorella clade</taxon>
        <taxon>Micractinium</taxon>
    </lineage>
</organism>
<proteinExistence type="predicted"/>
<accession>A0A2P6VFK3</accession>